<feature type="transmembrane region" description="Helical" evidence="7">
    <location>
        <begin position="540"/>
        <end position="561"/>
    </location>
</feature>
<evidence type="ECO:0008006" key="10">
    <source>
        <dbReference type="Google" id="ProtNLM"/>
    </source>
</evidence>
<evidence type="ECO:0000256" key="4">
    <source>
        <dbReference type="ARBA" id="ARBA00022989"/>
    </source>
</evidence>
<evidence type="ECO:0000256" key="5">
    <source>
        <dbReference type="ARBA" id="ARBA00023136"/>
    </source>
</evidence>
<comment type="caution">
    <text evidence="8">The sequence shown here is derived from an EMBL/GenBank/DDBJ whole genome shotgun (WGS) entry which is preliminary data.</text>
</comment>
<gene>
    <name evidence="8" type="ORF">CRHIZ90672A_00012988</name>
</gene>
<dbReference type="Gene3D" id="3.30.460.20">
    <property type="entry name" value="CorA soluble domain-like"/>
    <property type="match status" value="1"/>
</dbReference>
<evidence type="ECO:0000256" key="1">
    <source>
        <dbReference type="ARBA" id="ARBA00004141"/>
    </source>
</evidence>
<evidence type="ECO:0000313" key="8">
    <source>
        <dbReference type="EMBL" id="CAH0028908.1"/>
    </source>
</evidence>
<accession>A0A9N9VPG9</accession>
<evidence type="ECO:0000256" key="2">
    <source>
        <dbReference type="ARBA" id="ARBA00009765"/>
    </source>
</evidence>
<comment type="similarity">
    <text evidence="2">Belongs to the CorA metal ion transporter (MIT) (TC 1.A.35) family.</text>
</comment>
<dbReference type="SUPFAM" id="SSF144083">
    <property type="entry name" value="Magnesium transport protein CorA, transmembrane region"/>
    <property type="match status" value="1"/>
</dbReference>
<dbReference type="PANTHER" id="PTHR21535">
    <property type="entry name" value="MAGNESIUM AND COBALT TRANSPORT PROTEIN/MITOCHONDRIAL IMPORT INNER MEMBRANE TRANSLOCASE SUBUNIT TIM8"/>
    <property type="match status" value="1"/>
</dbReference>
<feature type="compositionally biased region" description="Polar residues" evidence="6">
    <location>
        <begin position="113"/>
        <end position="126"/>
    </location>
</feature>
<dbReference type="AlphaFoldDB" id="A0A9N9VPG9"/>
<feature type="region of interest" description="Disordered" evidence="6">
    <location>
        <begin position="47"/>
        <end position="138"/>
    </location>
</feature>
<feature type="transmembrane region" description="Helical" evidence="7">
    <location>
        <begin position="573"/>
        <end position="594"/>
    </location>
</feature>
<dbReference type="OrthoDB" id="29879at2759"/>
<dbReference type="Proteomes" id="UP000696573">
    <property type="component" value="Unassembled WGS sequence"/>
</dbReference>
<evidence type="ECO:0000256" key="7">
    <source>
        <dbReference type="SAM" id="Phobius"/>
    </source>
</evidence>
<keyword evidence="9" id="KW-1185">Reference proteome</keyword>
<dbReference type="Gene3D" id="1.20.58.340">
    <property type="entry name" value="Magnesium transport protein CorA, transmembrane region"/>
    <property type="match status" value="2"/>
</dbReference>
<dbReference type="GO" id="GO:0005886">
    <property type="term" value="C:plasma membrane"/>
    <property type="evidence" value="ECO:0007669"/>
    <property type="project" value="TreeGrafter"/>
</dbReference>
<dbReference type="PANTHER" id="PTHR21535:SF55">
    <property type="entry name" value="MAGNESIUM TRANSPORTER ALR1-RELATED"/>
    <property type="match status" value="1"/>
</dbReference>
<comment type="subcellular location">
    <subcellularLocation>
        <location evidence="1">Membrane</location>
        <topology evidence="1">Multi-pass membrane protein</topology>
    </subcellularLocation>
</comment>
<organism evidence="8 9">
    <name type="scientific">Clonostachys rhizophaga</name>
    <dbReference type="NCBI Taxonomy" id="160324"/>
    <lineage>
        <taxon>Eukaryota</taxon>
        <taxon>Fungi</taxon>
        <taxon>Dikarya</taxon>
        <taxon>Ascomycota</taxon>
        <taxon>Pezizomycotina</taxon>
        <taxon>Sordariomycetes</taxon>
        <taxon>Hypocreomycetidae</taxon>
        <taxon>Hypocreales</taxon>
        <taxon>Bionectriaceae</taxon>
        <taxon>Clonostachys</taxon>
    </lineage>
</organism>
<dbReference type="InterPro" id="IPR044089">
    <property type="entry name" value="Alr1-like"/>
</dbReference>
<reference evidence="8" key="1">
    <citation type="submission" date="2021-10" db="EMBL/GenBank/DDBJ databases">
        <authorList>
            <person name="Piombo E."/>
        </authorList>
    </citation>
    <scope>NUCLEOTIDE SEQUENCE</scope>
</reference>
<keyword evidence="4 7" id="KW-1133">Transmembrane helix</keyword>
<keyword evidence="3 7" id="KW-0812">Transmembrane</keyword>
<protein>
    <recommendedName>
        <fullName evidence="10">Metal ion transporter C27B12.12c</fullName>
    </recommendedName>
</protein>
<dbReference type="InterPro" id="IPR002523">
    <property type="entry name" value="MgTranspt_CorA/ZnTranspt_ZntB"/>
</dbReference>
<keyword evidence="5 7" id="KW-0472">Membrane</keyword>
<dbReference type="InterPro" id="IPR045863">
    <property type="entry name" value="CorA_TM1_TM2"/>
</dbReference>
<evidence type="ECO:0000313" key="9">
    <source>
        <dbReference type="Proteomes" id="UP000696573"/>
    </source>
</evidence>
<proteinExistence type="inferred from homology"/>
<sequence length="600" mass="67352">MGHNFAASAPDSPHRLPGHTSPDNDLDYPSGLLNRPSIRIEDFEEVTTINGDDADANADSTNVRSYRGSGRSAEEDRPASPPSSIKAFASARRRPRREMGAEFDLDPEDSGTRAASVSNRSHSSKPPTGEYRPGSNLNRSYNEEQKMETGDPIEAEINDEDHSNNNNNHSESSKEDLYIDFEFLEQFIQTERASRHNAPMENDTVPGLSDDFVVSPVDPESEKLHKIQRGGRALDLNRFSFFSTVWESTVHASELANLVQDGESLKSLFEHPRNEHCVWWLNCNNPTKEEVQGLCQAFGIHPLTVEDIITREAREKIELVSSYYFASFQSFHTVKSGENLEYEGFNMYVIVFREGVLSFSFMPNPHATSVRRKITTLKEYISLSSDWICYALMALIRMVDTQMMVSDNIVDDFGPVIRQLEREVDSIDDSVFLMRDRDSSEFLRRIGLARKNCMALIRLIGGKADVLRSFTKRCNEDYPNAPHTDIGIYLSDIQDHVVTMATNIIHFEQILARAHSNYLATVSVMSISQGNNTNKMLNKITLLASILVPLNLVGAVFGMNIPVPLGTVDRDNLGPFFGVVGFMALFTSFMLGLGRYHGLI</sequence>
<dbReference type="InterPro" id="IPR045861">
    <property type="entry name" value="CorA_cytoplasmic_dom"/>
</dbReference>
<evidence type="ECO:0000256" key="3">
    <source>
        <dbReference type="ARBA" id="ARBA00022692"/>
    </source>
</evidence>
<dbReference type="Pfam" id="PF01544">
    <property type="entry name" value="CorA"/>
    <property type="match status" value="1"/>
</dbReference>
<dbReference type="EMBL" id="CABFNQ020000737">
    <property type="protein sequence ID" value="CAH0028908.1"/>
    <property type="molecule type" value="Genomic_DNA"/>
</dbReference>
<evidence type="ECO:0000256" key="6">
    <source>
        <dbReference type="SAM" id="MobiDB-lite"/>
    </source>
</evidence>
<dbReference type="GO" id="GO:0010961">
    <property type="term" value="P:intracellular magnesium ion homeostasis"/>
    <property type="evidence" value="ECO:0007669"/>
    <property type="project" value="TreeGrafter"/>
</dbReference>
<dbReference type="SUPFAM" id="SSF143865">
    <property type="entry name" value="CorA soluble domain-like"/>
    <property type="match status" value="1"/>
</dbReference>
<name>A0A9N9VPG9_9HYPO</name>
<feature type="region of interest" description="Disordered" evidence="6">
    <location>
        <begin position="1"/>
        <end position="33"/>
    </location>
</feature>
<dbReference type="GO" id="GO:0015095">
    <property type="term" value="F:magnesium ion transmembrane transporter activity"/>
    <property type="evidence" value="ECO:0007669"/>
    <property type="project" value="InterPro"/>
</dbReference>
<dbReference type="CDD" id="cd12829">
    <property type="entry name" value="Alr1p-like"/>
    <property type="match status" value="1"/>
</dbReference>